<dbReference type="InterPro" id="IPR015943">
    <property type="entry name" value="WD40/YVTN_repeat-like_dom_sf"/>
</dbReference>
<dbReference type="Gene3D" id="2.130.10.10">
    <property type="entry name" value="YVTN repeat-like/Quinoprotein amine dehydrogenase"/>
    <property type="match status" value="2"/>
</dbReference>
<reference evidence="4" key="1">
    <citation type="submission" date="2021-01" db="EMBL/GenBank/DDBJ databases">
        <title>Whole genome shotgun sequence of Planotetraspora thailandica NBRC 104271.</title>
        <authorList>
            <person name="Komaki H."/>
            <person name="Tamura T."/>
        </authorList>
    </citation>
    <scope>NUCLEOTIDE SEQUENCE</scope>
    <source>
        <strain evidence="4">NBRC 104271</strain>
    </source>
</reference>
<proteinExistence type="predicted"/>
<dbReference type="PRINTS" id="PR00320">
    <property type="entry name" value="GPROTEINBRPT"/>
</dbReference>
<organism evidence="4 5">
    <name type="scientific">Planotetraspora thailandica</name>
    <dbReference type="NCBI Taxonomy" id="487172"/>
    <lineage>
        <taxon>Bacteria</taxon>
        <taxon>Bacillati</taxon>
        <taxon>Actinomycetota</taxon>
        <taxon>Actinomycetes</taxon>
        <taxon>Streptosporangiales</taxon>
        <taxon>Streptosporangiaceae</taxon>
        <taxon>Planotetraspora</taxon>
    </lineage>
</organism>
<sequence>MHDNEIEKLVGDATAYGTVFTARRRRRAAGRLATLRTTAAIRGMAQALAAGRDQGVVAIAQQALTGLAEQDAVDAVCEVLIDTGDQRLAALVASAGYEHSEPARRALVLFLAGEFDRYAELDAGGSLLRAVHAEADGPLRARLADRARESARVEWVDMLAMDGTAGRVRTVSDPEWAAVIDILAAAGRWDELWRLVSQAPPVWGVRMVHALSAGGWRPENDAEHRRLDELAALAQECSADPVSNLIVTDPVVLTAHRAWATALAVEPDGPLLVSGDYDGTVRLWHLPTGTPAGELAVGRYLWCLAITPDGRLLASGEHRGAARLWHLPAGESGDTVTSPEFRVGCLAVSPDGRLLVAGATDGTVRLWRLPSGEPAGVLTGHVGGVWCLAMTPDGRLLASGDDHRTVRLWKLPSGEPAGVLSSHYGMVTALAVTPDGKLLASADSGAAVRLWTLPSGELSGVALAHNTLWSLAVTPDGRLLAGGEDRGSVRLWHLPSGRAAGVLNGHRRAVRRLAMTPHQLASAGSDGTVRLWPMALISASRTPVADVDLAAVERILDTASDGPTRAWALMITALAQR</sequence>
<dbReference type="Proteomes" id="UP000605992">
    <property type="component" value="Unassembled WGS sequence"/>
</dbReference>
<dbReference type="AlphaFoldDB" id="A0A8J3Y1A3"/>
<dbReference type="PROSITE" id="PS50082">
    <property type="entry name" value="WD_REPEATS_2"/>
    <property type="match status" value="6"/>
</dbReference>
<evidence type="ECO:0000256" key="1">
    <source>
        <dbReference type="ARBA" id="ARBA00022574"/>
    </source>
</evidence>
<dbReference type="PANTHER" id="PTHR19848:SF8">
    <property type="entry name" value="F-BOX AND WD REPEAT DOMAIN CONTAINING 7"/>
    <property type="match status" value="1"/>
</dbReference>
<evidence type="ECO:0000256" key="2">
    <source>
        <dbReference type="ARBA" id="ARBA00022737"/>
    </source>
</evidence>
<keyword evidence="1 3" id="KW-0853">WD repeat</keyword>
<dbReference type="InterPro" id="IPR001680">
    <property type="entry name" value="WD40_rpt"/>
</dbReference>
<dbReference type="SMART" id="SM00320">
    <property type="entry name" value="WD40"/>
    <property type="match status" value="7"/>
</dbReference>
<accession>A0A8J3Y1A3</accession>
<feature type="repeat" description="WD" evidence="3">
    <location>
        <begin position="378"/>
        <end position="419"/>
    </location>
</feature>
<feature type="repeat" description="WD" evidence="3">
    <location>
        <begin position="503"/>
        <end position="532"/>
    </location>
</feature>
<feature type="repeat" description="WD" evidence="3">
    <location>
        <begin position="420"/>
        <end position="461"/>
    </location>
</feature>
<gene>
    <name evidence="4" type="ORF">Pth03_74210</name>
</gene>
<dbReference type="InterPro" id="IPR036322">
    <property type="entry name" value="WD40_repeat_dom_sf"/>
</dbReference>
<keyword evidence="5" id="KW-1185">Reference proteome</keyword>
<evidence type="ECO:0000256" key="3">
    <source>
        <dbReference type="PROSITE-ProRule" id="PRU00221"/>
    </source>
</evidence>
<dbReference type="RefSeq" id="WP_203949110.1">
    <property type="nucleotide sequence ID" value="NZ_BOOR01000076.1"/>
</dbReference>
<dbReference type="PROSITE" id="PS50294">
    <property type="entry name" value="WD_REPEATS_REGION"/>
    <property type="match status" value="5"/>
</dbReference>
<feature type="repeat" description="WD" evidence="3">
    <location>
        <begin position="253"/>
        <end position="294"/>
    </location>
</feature>
<keyword evidence="2" id="KW-0677">Repeat</keyword>
<evidence type="ECO:0000313" key="5">
    <source>
        <dbReference type="Proteomes" id="UP000605992"/>
    </source>
</evidence>
<evidence type="ECO:0008006" key="6">
    <source>
        <dbReference type="Google" id="ProtNLM"/>
    </source>
</evidence>
<dbReference type="SUPFAM" id="SSF50978">
    <property type="entry name" value="WD40 repeat-like"/>
    <property type="match status" value="1"/>
</dbReference>
<comment type="caution">
    <text evidence="4">The sequence shown here is derived from an EMBL/GenBank/DDBJ whole genome shotgun (WGS) entry which is preliminary data.</text>
</comment>
<evidence type="ECO:0000313" key="4">
    <source>
        <dbReference type="EMBL" id="GII59032.1"/>
    </source>
</evidence>
<dbReference type="EMBL" id="BOOR01000076">
    <property type="protein sequence ID" value="GII59032.1"/>
    <property type="molecule type" value="Genomic_DNA"/>
</dbReference>
<dbReference type="CDD" id="cd00200">
    <property type="entry name" value="WD40"/>
    <property type="match status" value="1"/>
</dbReference>
<dbReference type="PANTHER" id="PTHR19848">
    <property type="entry name" value="WD40 REPEAT PROTEIN"/>
    <property type="match status" value="1"/>
</dbReference>
<dbReference type="InterPro" id="IPR020472">
    <property type="entry name" value="WD40_PAC1"/>
</dbReference>
<feature type="repeat" description="WD" evidence="3">
    <location>
        <begin position="470"/>
        <end position="502"/>
    </location>
</feature>
<protein>
    <recommendedName>
        <fullName evidence="6">Anaphase-promoting complex subunit 4 WD40 domain-containing protein</fullName>
    </recommendedName>
</protein>
<name>A0A8J3Y1A3_9ACTN</name>
<dbReference type="Pfam" id="PF00400">
    <property type="entry name" value="WD40"/>
    <property type="match status" value="7"/>
</dbReference>
<feature type="repeat" description="WD" evidence="3">
    <location>
        <begin position="336"/>
        <end position="377"/>
    </location>
</feature>